<dbReference type="EMBL" id="LR796244">
    <property type="protein sequence ID" value="CAB4131245.1"/>
    <property type="molecule type" value="Genomic_DNA"/>
</dbReference>
<dbReference type="PANTHER" id="PTHR45629">
    <property type="entry name" value="SNF2/RAD54 FAMILY MEMBER"/>
    <property type="match status" value="1"/>
</dbReference>
<dbReference type="InterPro" id="IPR038718">
    <property type="entry name" value="SNF2-like_sf"/>
</dbReference>
<dbReference type="PANTHER" id="PTHR45629:SF7">
    <property type="entry name" value="DNA EXCISION REPAIR PROTEIN ERCC-6-RELATED"/>
    <property type="match status" value="1"/>
</dbReference>
<dbReference type="SUPFAM" id="SSF52540">
    <property type="entry name" value="P-loop containing nucleoside triphosphate hydrolases"/>
    <property type="match status" value="2"/>
</dbReference>
<dbReference type="InterPro" id="IPR000330">
    <property type="entry name" value="SNF2_N"/>
</dbReference>
<dbReference type="InterPro" id="IPR050496">
    <property type="entry name" value="SNF2_RAD54_helicase_repair"/>
</dbReference>
<dbReference type="PROSITE" id="PS51192">
    <property type="entry name" value="HELICASE_ATP_BIND_1"/>
    <property type="match status" value="1"/>
</dbReference>
<sequence length="455" mass="50890">MRSREDFRAYQAEAEEFILAKPRTYLAAKAGAGKTGIALAVTETLMFDSFQVRKTLVVAPKRVAKQWPEEAKGWTFSRFLRFGVYVGTREERKAALAAPCDVLACSFEFFPELVQQFKLASWPFDLVIFDEASRLRKGGRRGSVGWKAMNAISSKTQARILLMSGSPRPGTAHELFAPVFLLDQGKRLGTTLTGFRADYLEPNKQNRSTGQVYSWRLRSGMESKLYGEIGDLYFAVAPDLGLKSVVIDRYVMLPPAVEKACMDLQNTQVLDFDDLELTAASQGTVAGKLHQMCQGAVFGDNGKVSVLHSEKLDELQEIVEEIDAPVIIAYWYTHDLDRIKKLYPQAVDVSTEEGMDAAKRGDVEIALLHPGSAGHGIDGLQKHFSNLVWFVVPASFELYDQTNKRIVRSGQVGETTSIYRIIAANGIADERLLAGLYRKEREQDEFFDYVEKRTA</sequence>
<dbReference type="Pfam" id="PF00176">
    <property type="entry name" value="SNF2-rel_dom"/>
    <property type="match status" value="1"/>
</dbReference>
<dbReference type="Gene3D" id="3.40.50.300">
    <property type="entry name" value="P-loop containing nucleotide triphosphate hydrolases"/>
    <property type="match status" value="1"/>
</dbReference>
<organism evidence="2">
    <name type="scientific">uncultured Caudovirales phage</name>
    <dbReference type="NCBI Taxonomy" id="2100421"/>
    <lineage>
        <taxon>Viruses</taxon>
        <taxon>Duplodnaviria</taxon>
        <taxon>Heunggongvirae</taxon>
        <taxon>Uroviricota</taxon>
        <taxon>Caudoviricetes</taxon>
        <taxon>Peduoviridae</taxon>
        <taxon>Maltschvirus</taxon>
        <taxon>Maltschvirus maltsch</taxon>
    </lineage>
</organism>
<reference evidence="2" key="1">
    <citation type="submission" date="2020-04" db="EMBL/GenBank/DDBJ databases">
        <authorList>
            <person name="Chiriac C."/>
            <person name="Salcher M."/>
            <person name="Ghai R."/>
            <person name="Kavagutti S V."/>
        </authorList>
    </citation>
    <scope>NUCLEOTIDE SEQUENCE</scope>
</reference>
<feature type="domain" description="Helicase ATP-binding" evidence="1">
    <location>
        <begin position="15"/>
        <end position="185"/>
    </location>
</feature>
<evidence type="ECO:0000313" key="2">
    <source>
        <dbReference type="EMBL" id="CAB4131245.1"/>
    </source>
</evidence>
<dbReference type="Gene3D" id="3.40.50.10810">
    <property type="entry name" value="Tandem AAA-ATPase domain"/>
    <property type="match status" value="1"/>
</dbReference>
<dbReference type="InterPro" id="IPR027417">
    <property type="entry name" value="P-loop_NTPase"/>
</dbReference>
<dbReference type="SMART" id="SM00487">
    <property type="entry name" value="DEXDc"/>
    <property type="match status" value="1"/>
</dbReference>
<gene>
    <name evidence="2" type="ORF">UFOVP123_71</name>
</gene>
<protein>
    <submittedName>
        <fullName evidence="2">DEXDc domain containing protein</fullName>
    </submittedName>
</protein>
<dbReference type="InterPro" id="IPR014001">
    <property type="entry name" value="Helicase_ATP-bd"/>
</dbReference>
<dbReference type="GO" id="GO:0005524">
    <property type="term" value="F:ATP binding"/>
    <property type="evidence" value="ECO:0007669"/>
    <property type="project" value="InterPro"/>
</dbReference>
<evidence type="ECO:0000259" key="1">
    <source>
        <dbReference type="PROSITE" id="PS51192"/>
    </source>
</evidence>
<proteinExistence type="predicted"/>
<accession>A0A6J5LB22</accession>
<name>A0A6J5LB22_9CAUD</name>